<evidence type="ECO:0000256" key="1">
    <source>
        <dbReference type="SAM" id="Phobius"/>
    </source>
</evidence>
<feature type="transmembrane region" description="Helical" evidence="1">
    <location>
        <begin position="221"/>
        <end position="242"/>
    </location>
</feature>
<feature type="transmembrane region" description="Helical" evidence="1">
    <location>
        <begin position="36"/>
        <end position="66"/>
    </location>
</feature>
<proteinExistence type="predicted"/>
<dbReference type="PANTHER" id="PTHR41771:SF1">
    <property type="entry name" value="MEMBRANE PROTEIN"/>
    <property type="match status" value="1"/>
</dbReference>
<feature type="transmembrane region" description="Helical" evidence="1">
    <location>
        <begin position="117"/>
        <end position="142"/>
    </location>
</feature>
<keyword evidence="1" id="KW-0812">Transmembrane</keyword>
<dbReference type="EMBL" id="CP037940">
    <property type="protein sequence ID" value="QBO35570.1"/>
    <property type="molecule type" value="Genomic_DNA"/>
</dbReference>
<dbReference type="OrthoDB" id="2414035at2"/>
<dbReference type="PIRSF" id="PIRSF031503">
    <property type="entry name" value="UCP031503_mp"/>
    <property type="match status" value="1"/>
</dbReference>
<dbReference type="KEGG" id="wei:EQG49_03405"/>
<keyword evidence="3" id="KW-1185">Reference proteome</keyword>
<dbReference type="Proteomes" id="UP000292886">
    <property type="component" value="Chromosome"/>
</dbReference>
<reference evidence="3" key="1">
    <citation type="submission" date="2019-03" db="EMBL/GenBank/DDBJ databases">
        <title>Weissella sp. 26KH-42 Genome sequencing.</title>
        <authorList>
            <person name="Heo J."/>
            <person name="Kim S.-J."/>
            <person name="Kim J.-S."/>
            <person name="Hong S.-B."/>
            <person name="Kwon S.-W."/>
        </authorList>
    </citation>
    <scope>NUCLEOTIDE SEQUENCE [LARGE SCALE GENOMIC DNA]</scope>
    <source>
        <strain evidence="3">26KH-42</strain>
    </source>
</reference>
<feature type="transmembrane region" description="Helical" evidence="1">
    <location>
        <begin position="178"/>
        <end position="201"/>
    </location>
</feature>
<dbReference type="InterPro" id="IPR012507">
    <property type="entry name" value="YibE_F"/>
</dbReference>
<organism evidence="2 3">
    <name type="scientific">Periweissella cryptocerci</name>
    <dbReference type="NCBI Taxonomy" id="2506420"/>
    <lineage>
        <taxon>Bacteria</taxon>
        <taxon>Bacillati</taxon>
        <taxon>Bacillota</taxon>
        <taxon>Bacilli</taxon>
        <taxon>Lactobacillales</taxon>
        <taxon>Lactobacillaceae</taxon>
        <taxon>Periweissella</taxon>
    </lineage>
</organism>
<dbReference type="AlphaFoldDB" id="A0A4P6YSF5"/>
<feature type="transmembrane region" description="Helical" evidence="1">
    <location>
        <begin position="78"/>
        <end position="97"/>
    </location>
</feature>
<dbReference type="PANTHER" id="PTHR41771">
    <property type="entry name" value="MEMBRANE PROTEIN-RELATED"/>
    <property type="match status" value="1"/>
</dbReference>
<accession>A0A4P6YSF5</accession>
<gene>
    <name evidence="2" type="ORF">EQG49_03405</name>
</gene>
<dbReference type="InterPro" id="IPR014564">
    <property type="entry name" value="UCP031503_TM"/>
</dbReference>
<evidence type="ECO:0000313" key="2">
    <source>
        <dbReference type="EMBL" id="QBO35570.1"/>
    </source>
</evidence>
<dbReference type="Pfam" id="PF07907">
    <property type="entry name" value="YibE_F"/>
    <property type="match status" value="1"/>
</dbReference>
<protein>
    <submittedName>
        <fullName evidence="2">YibE/F family protein</fullName>
    </submittedName>
</protein>
<keyword evidence="1" id="KW-0472">Membrane</keyword>
<sequence>MSSLTGLFLVFAVLMLIVGGKQGAQALFGLLFNFFLLFLAITLIAWGFSPLVIVVVVGIVMLAVTIFLSDDNDQVTRVAFLASVLVMLVLMGLIVPVEHWAHVQGFAMEDSEELEGLSLTIGLNFLQIGIMAAILSTLGAIAEAAMAIAAGMQEVLQDNPAIKTKQLFGHGMNIGRQIIATAINTLFFGFIGSFLALSIWFVKLNYGWGAVINSKIFGAELLMLLFSMIAVILTVPGTAWLMQRDVGKQRVNEQMKKQKL</sequence>
<evidence type="ECO:0000313" key="3">
    <source>
        <dbReference type="Proteomes" id="UP000292886"/>
    </source>
</evidence>
<dbReference type="RefSeq" id="WP_133362649.1">
    <property type="nucleotide sequence ID" value="NZ_CP037940.1"/>
</dbReference>
<keyword evidence="1" id="KW-1133">Transmembrane helix</keyword>
<name>A0A4P6YSF5_9LACO</name>